<feature type="compositionally biased region" description="Acidic residues" evidence="1">
    <location>
        <begin position="107"/>
        <end position="135"/>
    </location>
</feature>
<dbReference type="STRING" id="360911.EAT1b_1178"/>
<feature type="chain" id="PRO_5002940297" description="WxL domain-containing protein" evidence="2">
    <location>
        <begin position="27"/>
        <end position="432"/>
    </location>
</feature>
<feature type="compositionally biased region" description="Polar residues" evidence="1">
    <location>
        <begin position="72"/>
        <end position="88"/>
    </location>
</feature>
<dbReference type="KEGG" id="eat:EAT1b_1178"/>
<gene>
    <name evidence="3" type="ordered locus">EAT1b_1178</name>
</gene>
<dbReference type="AlphaFoldDB" id="C4L713"/>
<reference evidence="3 4" key="1">
    <citation type="journal article" date="2011" name="J. Bacteriol.">
        <title>Complete genome sequence of the Thermophilic Bacterium Exiguobacterium sp. AT1b.</title>
        <authorList>
            <person name="Vishnivetskaya T.A."/>
            <person name="Lucas S."/>
            <person name="Copeland A."/>
            <person name="Lapidus A."/>
            <person name="Glavina Del Rio T."/>
            <person name="Dalin E."/>
            <person name="Tice H."/>
            <person name="Bruce D.C."/>
            <person name="Goodwin L.A."/>
            <person name="Pitluck S."/>
            <person name="Saunders E."/>
            <person name="Brettin T."/>
            <person name="Detter C."/>
            <person name="Han C."/>
            <person name="Larimer F."/>
            <person name="Land M.L."/>
            <person name="Hauser L.J."/>
            <person name="Kyrpides N.C."/>
            <person name="Ovchinnikova G."/>
            <person name="Kathariou S."/>
            <person name="Ramaley R.F."/>
            <person name="Rodrigues D.F."/>
            <person name="Hendrix C."/>
            <person name="Richardson P."/>
            <person name="Tiedje J.M."/>
        </authorList>
    </citation>
    <scope>NUCLEOTIDE SEQUENCE [LARGE SCALE GENOMIC DNA]</scope>
    <source>
        <strain evidence="4">ATCC BAA-1283 / AT1b</strain>
    </source>
</reference>
<keyword evidence="4" id="KW-1185">Reference proteome</keyword>
<dbReference type="RefSeq" id="WP_012727225.1">
    <property type="nucleotide sequence ID" value="NC_012673.1"/>
</dbReference>
<organism evidence="3 4">
    <name type="scientific">Exiguobacterium sp. (strain ATCC BAA-1283 / AT1b)</name>
    <dbReference type="NCBI Taxonomy" id="360911"/>
    <lineage>
        <taxon>Bacteria</taxon>
        <taxon>Bacillati</taxon>
        <taxon>Bacillota</taxon>
        <taxon>Bacilli</taxon>
        <taxon>Bacillales</taxon>
        <taxon>Bacillales Family XII. Incertae Sedis</taxon>
        <taxon>Exiguobacterium</taxon>
    </lineage>
</organism>
<dbReference type="eggNOG" id="COG3087">
    <property type="taxonomic scope" value="Bacteria"/>
</dbReference>
<feature type="signal peptide" evidence="2">
    <location>
        <begin position="1"/>
        <end position="26"/>
    </location>
</feature>
<accession>C4L713</accession>
<proteinExistence type="predicted"/>
<evidence type="ECO:0000313" key="3">
    <source>
        <dbReference type="EMBL" id="ACQ70106.1"/>
    </source>
</evidence>
<dbReference type="HOGENOM" id="CLU_634213_0_0_9"/>
<dbReference type="OrthoDB" id="2357603at2"/>
<evidence type="ECO:0000313" key="4">
    <source>
        <dbReference type="Proteomes" id="UP000000716"/>
    </source>
</evidence>
<feature type="compositionally biased region" description="Acidic residues" evidence="1">
    <location>
        <begin position="39"/>
        <end position="66"/>
    </location>
</feature>
<evidence type="ECO:0000256" key="1">
    <source>
        <dbReference type="SAM" id="MobiDB-lite"/>
    </source>
</evidence>
<feature type="region of interest" description="Disordered" evidence="1">
    <location>
        <begin position="37"/>
        <end position="144"/>
    </location>
</feature>
<dbReference type="EMBL" id="CP001615">
    <property type="protein sequence ID" value="ACQ70106.1"/>
    <property type="molecule type" value="Genomic_DNA"/>
</dbReference>
<dbReference type="Proteomes" id="UP000000716">
    <property type="component" value="Chromosome"/>
</dbReference>
<sequence>MRKQYLTCIACILVLLFVSHPMHFYATEHAKCEACGTEEPGDEEVSPDEPLDEEVPVADSEQETSESEPAQEPSSTGAEAAPSTPSQDTEPRSEEGLSVLDPVPEPPEIEQDPVPVEGEDEEASTAESDDLETSEPTETTDSIQANGLLGVSLLSEISLSGAYSDRVELTLTGQGVLDLNLLKDRFVIFQIPSALMPYLDESSLAGSYEIPALIGVNRGTIATNQWVVDEAREQVYFRANQLLSVSVLNPKQYQFKLSFRLNRLPLGTPQAHTFYGHMTNELVRIDLLSDGRDAWTLETEGPIFQLNVPSAIDFGSVSIRPSGQQIYRDQAMTVTVSHLRALGYAWRLTATATPLTSSGGHTLTDTVFFKREDGTIVSLEQGVQVIAEGTMTEQATPLTYGPTDGIFLNVQSQLPQPTTYQTTINWTLVSAP</sequence>
<protein>
    <recommendedName>
        <fullName evidence="5">WxL domain-containing protein</fullName>
    </recommendedName>
</protein>
<keyword evidence="2" id="KW-0732">Signal</keyword>
<name>C4L713_EXISA</name>
<evidence type="ECO:0000256" key="2">
    <source>
        <dbReference type="SAM" id="SignalP"/>
    </source>
</evidence>
<evidence type="ECO:0008006" key="5">
    <source>
        <dbReference type="Google" id="ProtNLM"/>
    </source>
</evidence>